<protein>
    <submittedName>
        <fullName evidence="2">Uncharacterized protein</fullName>
    </submittedName>
</protein>
<dbReference type="AlphaFoldDB" id="A0A7J5YSY2"/>
<feature type="compositionally biased region" description="Polar residues" evidence="1">
    <location>
        <begin position="234"/>
        <end position="244"/>
    </location>
</feature>
<gene>
    <name evidence="2" type="ORF">F7725_005930</name>
</gene>
<accession>A0A7J5YSY2</accession>
<evidence type="ECO:0000256" key="1">
    <source>
        <dbReference type="SAM" id="MobiDB-lite"/>
    </source>
</evidence>
<proteinExistence type="predicted"/>
<dbReference type="EMBL" id="JAAKFY010000009">
    <property type="protein sequence ID" value="KAF3852575.1"/>
    <property type="molecule type" value="Genomic_DNA"/>
</dbReference>
<evidence type="ECO:0000313" key="2">
    <source>
        <dbReference type="EMBL" id="KAF3852575.1"/>
    </source>
</evidence>
<dbReference type="Proteomes" id="UP000518266">
    <property type="component" value="Unassembled WGS sequence"/>
</dbReference>
<reference evidence="2 3" key="1">
    <citation type="submission" date="2020-03" db="EMBL/GenBank/DDBJ databases">
        <title>Dissostichus mawsoni Genome sequencing and assembly.</title>
        <authorList>
            <person name="Park H."/>
        </authorList>
    </citation>
    <scope>NUCLEOTIDE SEQUENCE [LARGE SCALE GENOMIC DNA]</scope>
    <source>
        <strain evidence="2">DM0001</strain>
        <tissue evidence="2">Muscle</tissue>
    </source>
</reference>
<evidence type="ECO:0000313" key="3">
    <source>
        <dbReference type="Proteomes" id="UP000518266"/>
    </source>
</evidence>
<sequence>MPPQVVSFNSSQLFIRLISARETYAKRIDGQIEINNEKKMGANDGDRWLSEGSLAAGTVPKWELVTYSVPQIMKDSPALRLGNPVSQLWRTSREVKTHLYVLCVSGLYHDVPSVGDGGVDGPQPHLVGHEVDVGGPPPAVGEGVVVSRSTQAALEQHTAGAEMSSIRRVVSVCRSNLYCSTTERRGRSWDIWPFNSCGCIKDSKKNNVSPGNYQRGERRHSQEPQTYVCKRPSTPLSSGSESRTYCRSLDVRRSTTSMD</sequence>
<comment type="caution">
    <text evidence="2">The sequence shown here is derived from an EMBL/GenBank/DDBJ whole genome shotgun (WGS) entry which is preliminary data.</text>
</comment>
<organism evidence="2 3">
    <name type="scientific">Dissostichus mawsoni</name>
    <name type="common">Antarctic cod</name>
    <dbReference type="NCBI Taxonomy" id="36200"/>
    <lineage>
        <taxon>Eukaryota</taxon>
        <taxon>Metazoa</taxon>
        <taxon>Chordata</taxon>
        <taxon>Craniata</taxon>
        <taxon>Vertebrata</taxon>
        <taxon>Euteleostomi</taxon>
        <taxon>Actinopterygii</taxon>
        <taxon>Neopterygii</taxon>
        <taxon>Teleostei</taxon>
        <taxon>Neoteleostei</taxon>
        <taxon>Acanthomorphata</taxon>
        <taxon>Eupercaria</taxon>
        <taxon>Perciformes</taxon>
        <taxon>Notothenioidei</taxon>
        <taxon>Nototheniidae</taxon>
        <taxon>Dissostichus</taxon>
    </lineage>
</organism>
<keyword evidence="3" id="KW-1185">Reference proteome</keyword>
<feature type="region of interest" description="Disordered" evidence="1">
    <location>
        <begin position="207"/>
        <end position="244"/>
    </location>
</feature>
<name>A0A7J5YSY2_DISMA</name>